<sequence>MKTSKVLVSRGDRALVGFGESLLSLNRSLGEASDVAGHQLSLDRRREARELSLHNLFQLAEVSWFLHVSRSLLDCVVDGTAAWYEALYVGHPGRALDGIWHEFALEGSLHPLLYVPGAVGLRVLLGPRCMIRSVGRAHEINGSRGDSLVASAERALSNQERATRDAEAEVARLPDELGRLDVARAETSRQHQQTQKSLVEVRRQLALTKAPSKTDIESANRRCEQQWAAAPTRLKKAESELVKTHEEARKLESDVADFKKWMAAATRSLTTERQKGAEQ</sequence>
<gene>
    <name evidence="1" type="ORF">PG997_007489</name>
</gene>
<dbReference type="EMBL" id="JAQQWN010000006">
    <property type="protein sequence ID" value="KAK8079671.1"/>
    <property type="molecule type" value="Genomic_DNA"/>
</dbReference>
<organism evidence="1 2">
    <name type="scientific">Apiospora hydei</name>
    <dbReference type="NCBI Taxonomy" id="1337664"/>
    <lineage>
        <taxon>Eukaryota</taxon>
        <taxon>Fungi</taxon>
        <taxon>Dikarya</taxon>
        <taxon>Ascomycota</taxon>
        <taxon>Pezizomycotina</taxon>
        <taxon>Sordariomycetes</taxon>
        <taxon>Xylariomycetidae</taxon>
        <taxon>Amphisphaeriales</taxon>
        <taxon>Apiosporaceae</taxon>
        <taxon>Apiospora</taxon>
    </lineage>
</organism>
<proteinExistence type="predicted"/>
<name>A0ABR1WAX3_9PEZI</name>
<dbReference type="GeneID" id="92044864"/>
<dbReference type="Proteomes" id="UP001433268">
    <property type="component" value="Unassembled WGS sequence"/>
</dbReference>
<dbReference type="RefSeq" id="XP_066667146.1">
    <property type="nucleotide sequence ID" value="XM_066811804.1"/>
</dbReference>
<evidence type="ECO:0000313" key="1">
    <source>
        <dbReference type="EMBL" id="KAK8079671.1"/>
    </source>
</evidence>
<comment type="caution">
    <text evidence="1">The sequence shown here is derived from an EMBL/GenBank/DDBJ whole genome shotgun (WGS) entry which is preliminary data.</text>
</comment>
<protein>
    <submittedName>
        <fullName evidence="1">Uncharacterized protein</fullName>
    </submittedName>
</protein>
<keyword evidence="2" id="KW-1185">Reference proteome</keyword>
<reference evidence="1 2" key="1">
    <citation type="submission" date="2023-01" db="EMBL/GenBank/DDBJ databases">
        <title>Analysis of 21 Apiospora genomes using comparative genomics revels a genus with tremendous synthesis potential of carbohydrate active enzymes and secondary metabolites.</title>
        <authorList>
            <person name="Sorensen T."/>
        </authorList>
    </citation>
    <scope>NUCLEOTIDE SEQUENCE [LARGE SCALE GENOMIC DNA]</scope>
    <source>
        <strain evidence="1 2">CBS 114990</strain>
    </source>
</reference>
<accession>A0ABR1WAX3</accession>
<evidence type="ECO:0000313" key="2">
    <source>
        <dbReference type="Proteomes" id="UP001433268"/>
    </source>
</evidence>